<protein>
    <submittedName>
        <fullName evidence="1">Uncharacterized protein</fullName>
    </submittedName>
</protein>
<sequence>SYLVNRDSELSVRGFWVKDGWSEWLGSQKMGYGQCDSWIGWWLCDEEGALHSDGGCVMRREHCR</sequence>
<comment type="caution">
    <text evidence="1">The sequence shown here is derived from an EMBL/GenBank/DDBJ whole genome shotgun (WGS) entry which is preliminary data.</text>
</comment>
<feature type="non-terminal residue" evidence="1">
    <location>
        <position position="1"/>
    </location>
</feature>
<reference evidence="1 2" key="2">
    <citation type="journal article" date="2017" name="Front. Plant Sci.">
        <title>Gene Classification and Mining of Molecular Markers Useful in Red Clover (Trifolium pratense) Breeding.</title>
        <authorList>
            <person name="Istvanek J."/>
            <person name="Dluhosova J."/>
            <person name="Dluhos P."/>
            <person name="Patkova L."/>
            <person name="Nedelnik J."/>
            <person name="Repkova J."/>
        </authorList>
    </citation>
    <scope>NUCLEOTIDE SEQUENCE [LARGE SCALE GENOMIC DNA]</scope>
    <source>
        <strain evidence="2">cv. Tatra</strain>
        <tissue evidence="1">Young leaves</tissue>
    </source>
</reference>
<proteinExistence type="predicted"/>
<gene>
    <name evidence="1" type="ORF">L195_g024268</name>
</gene>
<dbReference type="Proteomes" id="UP000236291">
    <property type="component" value="Unassembled WGS sequence"/>
</dbReference>
<dbReference type="AlphaFoldDB" id="A0A2K3ND55"/>
<evidence type="ECO:0000313" key="1">
    <source>
        <dbReference type="EMBL" id="PNY00981.1"/>
    </source>
</evidence>
<name>A0A2K3ND55_TRIPR</name>
<evidence type="ECO:0000313" key="2">
    <source>
        <dbReference type="Proteomes" id="UP000236291"/>
    </source>
</evidence>
<organism evidence="1 2">
    <name type="scientific">Trifolium pratense</name>
    <name type="common">Red clover</name>
    <dbReference type="NCBI Taxonomy" id="57577"/>
    <lineage>
        <taxon>Eukaryota</taxon>
        <taxon>Viridiplantae</taxon>
        <taxon>Streptophyta</taxon>
        <taxon>Embryophyta</taxon>
        <taxon>Tracheophyta</taxon>
        <taxon>Spermatophyta</taxon>
        <taxon>Magnoliopsida</taxon>
        <taxon>eudicotyledons</taxon>
        <taxon>Gunneridae</taxon>
        <taxon>Pentapetalae</taxon>
        <taxon>rosids</taxon>
        <taxon>fabids</taxon>
        <taxon>Fabales</taxon>
        <taxon>Fabaceae</taxon>
        <taxon>Papilionoideae</taxon>
        <taxon>50 kb inversion clade</taxon>
        <taxon>NPAAA clade</taxon>
        <taxon>Hologalegina</taxon>
        <taxon>IRL clade</taxon>
        <taxon>Trifolieae</taxon>
        <taxon>Trifolium</taxon>
    </lineage>
</organism>
<reference evidence="1 2" key="1">
    <citation type="journal article" date="2014" name="Am. J. Bot.">
        <title>Genome assembly and annotation for red clover (Trifolium pratense; Fabaceae).</title>
        <authorList>
            <person name="Istvanek J."/>
            <person name="Jaros M."/>
            <person name="Krenek A."/>
            <person name="Repkova J."/>
        </authorList>
    </citation>
    <scope>NUCLEOTIDE SEQUENCE [LARGE SCALE GENOMIC DNA]</scope>
    <source>
        <strain evidence="2">cv. Tatra</strain>
        <tissue evidence="1">Young leaves</tissue>
    </source>
</reference>
<dbReference type="EMBL" id="ASHM01019564">
    <property type="protein sequence ID" value="PNY00981.1"/>
    <property type="molecule type" value="Genomic_DNA"/>
</dbReference>
<accession>A0A2K3ND55</accession>